<reference evidence="1 2" key="1">
    <citation type="submission" date="2011-02" db="EMBL/GenBank/DDBJ databases">
        <authorList>
            <person name="Durkin A.S."/>
            <person name="Madupu R."/>
            <person name="Torralba M."/>
            <person name="Gillis M."/>
            <person name="Methe B."/>
            <person name="Sutton G."/>
            <person name="Nelson K.E."/>
        </authorList>
    </citation>
    <scope>NUCLEOTIDE SEQUENCE [LARGE SCALE GENOMIC DNA]</scope>
    <source>
        <strain evidence="1 2">CRIS 18C-A</strain>
    </source>
</reference>
<proteinExistence type="predicted"/>
<gene>
    <name evidence="1" type="ORF">HMPREF9303_2308</name>
</gene>
<comment type="caution">
    <text evidence="1">The sequence shown here is derived from an EMBL/GenBank/DDBJ whole genome shotgun (WGS) entry which is preliminary data.</text>
</comment>
<dbReference type="Proteomes" id="UP000003155">
    <property type="component" value="Unassembled WGS sequence"/>
</dbReference>
<protein>
    <submittedName>
        <fullName evidence="1">Uncharacterized protein</fullName>
    </submittedName>
</protein>
<sequence>MAIAIINSVYNKVTNIFLYLCIDIDRKGNIKQQDYKIKYY</sequence>
<evidence type="ECO:0000313" key="2">
    <source>
        <dbReference type="Proteomes" id="UP000003155"/>
    </source>
</evidence>
<dbReference type="EMBL" id="AEXO01000008">
    <property type="protein sequence ID" value="EGC87527.1"/>
    <property type="molecule type" value="Genomic_DNA"/>
</dbReference>
<name>F0H3X0_9BACT</name>
<keyword evidence="2" id="KW-1185">Reference proteome</keyword>
<evidence type="ECO:0000313" key="1">
    <source>
        <dbReference type="EMBL" id="EGC87527.1"/>
    </source>
</evidence>
<accession>F0H3X0</accession>
<dbReference type="AlphaFoldDB" id="F0H3X0"/>
<organism evidence="1 2">
    <name type="scientific">Prevotella denticola CRIS 18C-A</name>
    <dbReference type="NCBI Taxonomy" id="944557"/>
    <lineage>
        <taxon>Bacteria</taxon>
        <taxon>Pseudomonadati</taxon>
        <taxon>Bacteroidota</taxon>
        <taxon>Bacteroidia</taxon>
        <taxon>Bacteroidales</taxon>
        <taxon>Prevotellaceae</taxon>
        <taxon>Prevotella</taxon>
    </lineage>
</organism>